<keyword evidence="14" id="KW-1185">Reference proteome</keyword>
<reference evidence="13 14" key="1">
    <citation type="submission" date="2018-09" db="EMBL/GenBank/DDBJ databases">
        <title>Arachidicoccus sp. nov., a bacterium isolated from soil.</title>
        <authorList>
            <person name="Weon H.-Y."/>
            <person name="Kwon S.-W."/>
            <person name="Lee S.A."/>
        </authorList>
    </citation>
    <scope>NUCLEOTIDE SEQUENCE [LARGE SCALE GENOMIC DNA]</scope>
    <source>
        <strain evidence="13 14">KIS59-12</strain>
    </source>
</reference>
<evidence type="ECO:0000256" key="4">
    <source>
        <dbReference type="ARBA" id="ARBA00022679"/>
    </source>
</evidence>
<dbReference type="GO" id="GO:0051537">
    <property type="term" value="F:2 iron, 2 sulfur cluster binding"/>
    <property type="evidence" value="ECO:0007669"/>
    <property type="project" value="UniProtKB-KW"/>
</dbReference>
<dbReference type="EC" id="2.8.1.7" evidence="3"/>
<protein>
    <recommendedName>
        <fullName evidence="3">cysteine desulfurase</fullName>
        <ecNumber evidence="3">2.8.1.7</ecNumber>
    </recommendedName>
</protein>
<evidence type="ECO:0000256" key="6">
    <source>
        <dbReference type="ARBA" id="ARBA00022723"/>
    </source>
</evidence>
<evidence type="ECO:0000256" key="8">
    <source>
        <dbReference type="ARBA" id="ARBA00023004"/>
    </source>
</evidence>
<sequence length="381" mass="41972">MIYLDYNATTPVDERVLNEMLPYFSQQFGNAASAHPYGFDSKKAVDITREKIAQKLHCEAQEIIFTSGATESINLAIKGVFEMYAEKGNHIITVATEHKAVLDTCNNIANKGGEITYLSVDKNGLINLDELRKAIQPSTILIAVMYANNETGVIQPVKEIGEIAKENNILFFSDATQAVGKTEINVMEENIDLLCFSGHKIYAPKGIGGLYIRRKNPRVALAEQINGGGHERGWRSGTLNVPSIVALGKAINLFSKEENIYIKNLRDQLERGLLQIEGASLNGDVTKRMFNVSNVSFANINGKMLIADVTKEIAVSSGSACSSASVEPSHVLEAMEVEEQLARSSVRFSLGRFTSKEEIDFTIHFVQETVKKLRSINHSTL</sequence>
<dbReference type="InterPro" id="IPR000192">
    <property type="entry name" value="Aminotrans_V_dom"/>
</dbReference>
<dbReference type="PANTHER" id="PTHR11601:SF34">
    <property type="entry name" value="CYSTEINE DESULFURASE"/>
    <property type="match status" value="1"/>
</dbReference>
<evidence type="ECO:0000256" key="1">
    <source>
        <dbReference type="ARBA" id="ARBA00001933"/>
    </source>
</evidence>
<name>A0A386HS72_9BACT</name>
<evidence type="ECO:0000256" key="7">
    <source>
        <dbReference type="ARBA" id="ARBA00022898"/>
    </source>
</evidence>
<evidence type="ECO:0000256" key="3">
    <source>
        <dbReference type="ARBA" id="ARBA00012239"/>
    </source>
</evidence>
<dbReference type="InterPro" id="IPR015424">
    <property type="entry name" value="PyrdxlP-dep_Trfase"/>
</dbReference>
<gene>
    <name evidence="13" type="ORF">D6B99_14150</name>
</gene>
<accession>A0A386HS72</accession>
<dbReference type="RefSeq" id="WP_119989587.1">
    <property type="nucleotide sequence ID" value="NZ_CP032489.1"/>
</dbReference>
<keyword evidence="7" id="KW-0663">Pyridoxal phosphate</keyword>
<dbReference type="PANTHER" id="PTHR11601">
    <property type="entry name" value="CYSTEINE DESULFURYLASE FAMILY MEMBER"/>
    <property type="match status" value="1"/>
</dbReference>
<dbReference type="InterPro" id="IPR020578">
    <property type="entry name" value="Aminotrans_V_PyrdxlP_BS"/>
</dbReference>
<comment type="similarity">
    <text evidence="2">Belongs to the class-V pyridoxal-phosphate-dependent aminotransferase family. NifS/IscS subfamily.</text>
</comment>
<feature type="domain" description="Aminotransferase class V" evidence="12">
    <location>
        <begin position="2"/>
        <end position="360"/>
    </location>
</feature>
<evidence type="ECO:0000256" key="10">
    <source>
        <dbReference type="ARBA" id="ARBA00050776"/>
    </source>
</evidence>
<organism evidence="13 14">
    <name type="scientific">Arachidicoccus soli</name>
    <dbReference type="NCBI Taxonomy" id="2341117"/>
    <lineage>
        <taxon>Bacteria</taxon>
        <taxon>Pseudomonadati</taxon>
        <taxon>Bacteroidota</taxon>
        <taxon>Chitinophagia</taxon>
        <taxon>Chitinophagales</taxon>
        <taxon>Chitinophagaceae</taxon>
        <taxon>Arachidicoccus</taxon>
    </lineage>
</organism>
<dbReference type="EMBL" id="CP032489">
    <property type="protein sequence ID" value="AYD48643.1"/>
    <property type="molecule type" value="Genomic_DNA"/>
</dbReference>
<comment type="catalytic activity">
    <reaction evidence="10">
        <text>(sulfur carrier)-H + L-cysteine = (sulfur carrier)-SH + L-alanine</text>
        <dbReference type="Rhea" id="RHEA:43892"/>
        <dbReference type="Rhea" id="RHEA-COMP:14737"/>
        <dbReference type="Rhea" id="RHEA-COMP:14739"/>
        <dbReference type="ChEBI" id="CHEBI:29917"/>
        <dbReference type="ChEBI" id="CHEBI:35235"/>
        <dbReference type="ChEBI" id="CHEBI:57972"/>
        <dbReference type="ChEBI" id="CHEBI:64428"/>
        <dbReference type="EC" id="2.8.1.7"/>
    </reaction>
</comment>
<evidence type="ECO:0000256" key="9">
    <source>
        <dbReference type="ARBA" id="ARBA00023014"/>
    </source>
</evidence>
<dbReference type="PROSITE" id="PS00595">
    <property type="entry name" value="AA_TRANSFER_CLASS_5"/>
    <property type="match status" value="1"/>
</dbReference>
<dbReference type="FunFam" id="3.40.640.10:FF:000003">
    <property type="entry name" value="Cysteine desulfurase IscS"/>
    <property type="match status" value="1"/>
</dbReference>
<evidence type="ECO:0000259" key="12">
    <source>
        <dbReference type="Pfam" id="PF00266"/>
    </source>
</evidence>
<dbReference type="SUPFAM" id="SSF53383">
    <property type="entry name" value="PLP-dependent transferases"/>
    <property type="match status" value="1"/>
</dbReference>
<dbReference type="PIRSF" id="PIRSF005572">
    <property type="entry name" value="NifS"/>
    <property type="match status" value="1"/>
</dbReference>
<dbReference type="GO" id="GO:0046872">
    <property type="term" value="F:metal ion binding"/>
    <property type="evidence" value="ECO:0007669"/>
    <property type="project" value="UniProtKB-KW"/>
</dbReference>
<dbReference type="InterPro" id="IPR015421">
    <property type="entry name" value="PyrdxlP-dep_Trfase_major"/>
</dbReference>
<evidence type="ECO:0000313" key="13">
    <source>
        <dbReference type="EMBL" id="AYD48643.1"/>
    </source>
</evidence>
<dbReference type="AlphaFoldDB" id="A0A386HS72"/>
<dbReference type="OrthoDB" id="9804366at2"/>
<comment type="cofactor">
    <cofactor evidence="1 11">
        <name>pyridoxal 5'-phosphate</name>
        <dbReference type="ChEBI" id="CHEBI:597326"/>
    </cofactor>
</comment>
<evidence type="ECO:0000256" key="11">
    <source>
        <dbReference type="RuleBase" id="RU004504"/>
    </source>
</evidence>
<keyword evidence="6" id="KW-0479">Metal-binding</keyword>
<dbReference type="Gene3D" id="3.90.1150.10">
    <property type="entry name" value="Aspartate Aminotransferase, domain 1"/>
    <property type="match status" value="1"/>
</dbReference>
<dbReference type="InterPro" id="IPR016454">
    <property type="entry name" value="Cysteine_dSase"/>
</dbReference>
<dbReference type="InterPro" id="IPR015422">
    <property type="entry name" value="PyrdxlP-dep_Trfase_small"/>
</dbReference>
<dbReference type="Proteomes" id="UP000266118">
    <property type="component" value="Chromosome"/>
</dbReference>
<proteinExistence type="inferred from homology"/>
<evidence type="ECO:0000313" key="14">
    <source>
        <dbReference type="Proteomes" id="UP000266118"/>
    </source>
</evidence>
<keyword evidence="9" id="KW-0411">Iron-sulfur</keyword>
<evidence type="ECO:0000256" key="5">
    <source>
        <dbReference type="ARBA" id="ARBA00022714"/>
    </source>
</evidence>
<dbReference type="Gene3D" id="3.40.640.10">
    <property type="entry name" value="Type I PLP-dependent aspartate aminotransferase-like (Major domain)"/>
    <property type="match status" value="1"/>
</dbReference>
<keyword evidence="5" id="KW-0001">2Fe-2S</keyword>
<dbReference type="Pfam" id="PF00266">
    <property type="entry name" value="Aminotran_5"/>
    <property type="match status" value="1"/>
</dbReference>
<keyword evidence="8" id="KW-0408">Iron</keyword>
<dbReference type="KEGG" id="ark:D6B99_14150"/>
<evidence type="ECO:0000256" key="2">
    <source>
        <dbReference type="ARBA" id="ARBA00006490"/>
    </source>
</evidence>
<keyword evidence="4" id="KW-0808">Transferase</keyword>
<dbReference type="GO" id="GO:0031071">
    <property type="term" value="F:cysteine desulfurase activity"/>
    <property type="evidence" value="ECO:0007669"/>
    <property type="project" value="UniProtKB-EC"/>
</dbReference>